<accession>A0ABT5ZMA5</accession>
<comment type="caution">
    <text evidence="2">The sequence shown here is derived from an EMBL/GenBank/DDBJ whole genome shotgun (WGS) entry which is preliminary data.</text>
</comment>
<protein>
    <recommendedName>
        <fullName evidence="4">RDD family protein</fullName>
    </recommendedName>
</protein>
<feature type="region of interest" description="Disordered" evidence="1">
    <location>
        <begin position="1"/>
        <end position="44"/>
    </location>
</feature>
<gene>
    <name evidence="2" type="ORF">P3G67_16410</name>
</gene>
<keyword evidence="3" id="KW-1185">Reference proteome</keyword>
<evidence type="ECO:0008006" key="4">
    <source>
        <dbReference type="Google" id="ProtNLM"/>
    </source>
</evidence>
<evidence type="ECO:0000313" key="2">
    <source>
        <dbReference type="EMBL" id="MDF3290796.1"/>
    </source>
</evidence>
<dbReference type="RefSeq" id="WP_276094164.1">
    <property type="nucleotide sequence ID" value="NZ_JARJBC010000009.1"/>
</dbReference>
<name>A0ABT5ZMA5_9ACTN</name>
<dbReference type="EMBL" id="JARJBC010000009">
    <property type="protein sequence ID" value="MDF3290796.1"/>
    <property type="molecule type" value="Genomic_DNA"/>
</dbReference>
<evidence type="ECO:0000313" key="3">
    <source>
        <dbReference type="Proteomes" id="UP001216579"/>
    </source>
</evidence>
<feature type="compositionally biased region" description="Pro residues" evidence="1">
    <location>
        <begin position="21"/>
        <end position="31"/>
    </location>
</feature>
<proteinExistence type="predicted"/>
<dbReference type="Proteomes" id="UP001216579">
    <property type="component" value="Unassembled WGS sequence"/>
</dbReference>
<organism evidence="2 3">
    <name type="scientific">Streptomyces silvisoli</name>
    <dbReference type="NCBI Taxonomy" id="3034235"/>
    <lineage>
        <taxon>Bacteria</taxon>
        <taxon>Bacillati</taxon>
        <taxon>Actinomycetota</taxon>
        <taxon>Actinomycetes</taxon>
        <taxon>Kitasatosporales</taxon>
        <taxon>Streptomycetaceae</taxon>
        <taxon>Streptomyces</taxon>
    </lineage>
</organism>
<sequence>MEFTPLPPHADGGDDSTPGQPWQPPQEPPSPDGGSPEGDGKHRK</sequence>
<evidence type="ECO:0000256" key="1">
    <source>
        <dbReference type="SAM" id="MobiDB-lite"/>
    </source>
</evidence>
<reference evidence="2 3" key="1">
    <citation type="submission" date="2023-03" db="EMBL/GenBank/DDBJ databases">
        <title>Draft genome sequence of Streptomyces sp. RB6PN23 isolated from peat swamp forest in Thailand.</title>
        <authorList>
            <person name="Klaysubun C."/>
            <person name="Duangmal K."/>
        </authorList>
    </citation>
    <scope>NUCLEOTIDE SEQUENCE [LARGE SCALE GENOMIC DNA]</scope>
    <source>
        <strain evidence="2 3">RB6PN23</strain>
    </source>
</reference>